<evidence type="ECO:0000256" key="3">
    <source>
        <dbReference type="ARBA" id="ARBA00022448"/>
    </source>
</evidence>
<feature type="transmembrane region" description="Helical" evidence="9">
    <location>
        <begin position="319"/>
        <end position="339"/>
    </location>
</feature>
<keyword evidence="3 9" id="KW-0813">Transport</keyword>
<protein>
    <recommendedName>
        <fullName evidence="9">Branched-chain amino acid transport system carrier protein</fullName>
    </recommendedName>
</protein>
<dbReference type="GO" id="GO:0015818">
    <property type="term" value="P:isoleucine transport"/>
    <property type="evidence" value="ECO:0007669"/>
    <property type="project" value="TreeGrafter"/>
</dbReference>
<feature type="transmembrane region" description="Helical" evidence="9">
    <location>
        <begin position="40"/>
        <end position="60"/>
    </location>
</feature>
<evidence type="ECO:0000256" key="2">
    <source>
        <dbReference type="ARBA" id="ARBA00008540"/>
    </source>
</evidence>
<dbReference type="GO" id="GO:0005304">
    <property type="term" value="F:L-valine transmembrane transporter activity"/>
    <property type="evidence" value="ECO:0007669"/>
    <property type="project" value="TreeGrafter"/>
</dbReference>
<name>A0A9D2LRB6_9FIRM</name>
<accession>A0A9D2LRB6</accession>
<dbReference type="InterPro" id="IPR004685">
    <property type="entry name" value="Brnchd-chn_aa_trnsp_Livcs"/>
</dbReference>
<dbReference type="GO" id="GO:0015188">
    <property type="term" value="F:L-isoleucine transmembrane transporter activity"/>
    <property type="evidence" value="ECO:0007669"/>
    <property type="project" value="TreeGrafter"/>
</dbReference>
<dbReference type="GO" id="GO:0005886">
    <property type="term" value="C:plasma membrane"/>
    <property type="evidence" value="ECO:0007669"/>
    <property type="project" value="UniProtKB-SubCell"/>
</dbReference>
<comment type="similarity">
    <text evidence="2 9">Belongs to the branched chain amino acid transporter family.</text>
</comment>
<reference evidence="10" key="2">
    <citation type="submission" date="2021-04" db="EMBL/GenBank/DDBJ databases">
        <authorList>
            <person name="Gilroy R."/>
        </authorList>
    </citation>
    <scope>NUCLEOTIDE SEQUENCE</scope>
    <source>
        <strain evidence="10">ChiSjej1B19-5720</strain>
    </source>
</reference>
<dbReference type="EMBL" id="DWYZ01000072">
    <property type="protein sequence ID" value="HJB27815.1"/>
    <property type="molecule type" value="Genomic_DNA"/>
</dbReference>
<reference evidence="10" key="1">
    <citation type="journal article" date="2021" name="PeerJ">
        <title>Extensive microbial diversity within the chicken gut microbiome revealed by metagenomics and culture.</title>
        <authorList>
            <person name="Gilroy R."/>
            <person name="Ravi A."/>
            <person name="Getino M."/>
            <person name="Pursley I."/>
            <person name="Horton D.L."/>
            <person name="Alikhan N.F."/>
            <person name="Baker D."/>
            <person name="Gharbi K."/>
            <person name="Hall N."/>
            <person name="Watson M."/>
            <person name="Adriaenssens E.M."/>
            <person name="Foster-Nyarko E."/>
            <person name="Jarju S."/>
            <person name="Secka A."/>
            <person name="Antonio M."/>
            <person name="Oren A."/>
            <person name="Chaudhuri R.R."/>
            <person name="La Ragione R."/>
            <person name="Hildebrand F."/>
            <person name="Pallen M.J."/>
        </authorList>
    </citation>
    <scope>NUCLEOTIDE SEQUENCE</scope>
    <source>
        <strain evidence="10">ChiSjej1B19-5720</strain>
    </source>
</reference>
<feature type="transmembrane region" description="Helical" evidence="9">
    <location>
        <begin position="232"/>
        <end position="252"/>
    </location>
</feature>
<comment type="caution">
    <text evidence="10">The sequence shown here is derived from an EMBL/GenBank/DDBJ whole genome shotgun (WGS) entry which is preliminary data.</text>
</comment>
<feature type="transmembrane region" description="Helical" evidence="9">
    <location>
        <begin position="345"/>
        <end position="365"/>
    </location>
</feature>
<evidence type="ECO:0000313" key="10">
    <source>
        <dbReference type="EMBL" id="HJB27815.1"/>
    </source>
</evidence>
<organism evidence="10 11">
    <name type="scientific">Candidatus Blautia faecavium</name>
    <dbReference type="NCBI Taxonomy" id="2838487"/>
    <lineage>
        <taxon>Bacteria</taxon>
        <taxon>Bacillati</taxon>
        <taxon>Bacillota</taxon>
        <taxon>Clostridia</taxon>
        <taxon>Lachnospirales</taxon>
        <taxon>Lachnospiraceae</taxon>
        <taxon>Blautia</taxon>
    </lineage>
</organism>
<keyword evidence="5 9" id="KW-0812">Transmembrane</keyword>
<evidence type="ECO:0000256" key="9">
    <source>
        <dbReference type="RuleBase" id="RU362122"/>
    </source>
</evidence>
<dbReference type="GO" id="GO:0015820">
    <property type="term" value="P:L-leucine transport"/>
    <property type="evidence" value="ECO:0007669"/>
    <property type="project" value="TreeGrafter"/>
</dbReference>
<dbReference type="GO" id="GO:0015190">
    <property type="term" value="F:L-leucine transmembrane transporter activity"/>
    <property type="evidence" value="ECO:0007669"/>
    <property type="project" value="TreeGrafter"/>
</dbReference>
<evidence type="ECO:0000256" key="4">
    <source>
        <dbReference type="ARBA" id="ARBA00022475"/>
    </source>
</evidence>
<dbReference type="Pfam" id="PF05525">
    <property type="entry name" value="Branch_AA_trans"/>
    <property type="match status" value="1"/>
</dbReference>
<keyword evidence="4" id="KW-1003">Cell membrane</keyword>
<evidence type="ECO:0000256" key="5">
    <source>
        <dbReference type="ARBA" id="ARBA00022692"/>
    </source>
</evidence>
<proteinExistence type="inferred from homology"/>
<sequence length="438" mass="47291">MDTFRFKDKILVGITLFSMFFGAGNLIFPPFLGAQAGEHTWIAFIGFAVSAVCLPILGVLAVTKSGGLEKLTSRVHPKFSFIYILILYLAIGPCLAIPRTSSTSFSIAVQPFWGGEGSLWAARLVYSVVFFVLAAGIAMHPEKLTEYLGKRLTPILLILIGVVFIACLLKPTGDPGKPASLYENMAAAQGFLDGYQTMDTLAALNFGMIVAMNIREKGITREKQVVKETISAGWIAGVVLLVIYSLLAFIGMRSSGRFPGASNGTETLTDMVQFLFGKGGMVLLGIIFVIACFNTCVGLLCCCGKYFNSVFPKISYRGWVYIFAVISMVISNIGLDGILKFSVPALNAIYPLAILLILLSCVHRYIERYPEIYPWAALLCGISSIVLVLEEQGISIPVVTSLMRNMPGFGAGFGWLLPTVIGAGIGVLADLGKKKRKA</sequence>
<feature type="transmembrane region" description="Helical" evidence="9">
    <location>
        <begin position="191"/>
        <end position="211"/>
    </location>
</feature>
<keyword evidence="8 9" id="KW-0472">Membrane</keyword>
<keyword evidence="6 9" id="KW-0029">Amino-acid transport</keyword>
<dbReference type="Proteomes" id="UP000823842">
    <property type="component" value="Unassembled WGS sequence"/>
</dbReference>
<feature type="transmembrane region" description="Helical" evidence="9">
    <location>
        <begin position="81"/>
        <end position="100"/>
    </location>
</feature>
<feature type="transmembrane region" description="Helical" evidence="9">
    <location>
        <begin position="152"/>
        <end position="171"/>
    </location>
</feature>
<dbReference type="AlphaFoldDB" id="A0A9D2LRB6"/>
<evidence type="ECO:0000313" key="11">
    <source>
        <dbReference type="Proteomes" id="UP000823842"/>
    </source>
</evidence>
<dbReference type="PANTHER" id="PTHR30588">
    <property type="entry name" value="BRANCHED-CHAIN AMINO ACID TRANSPORT SYSTEM 2 CARRIER PROTEIN"/>
    <property type="match status" value="1"/>
</dbReference>
<feature type="transmembrane region" description="Helical" evidence="9">
    <location>
        <begin position="10"/>
        <end position="28"/>
    </location>
</feature>
<comment type="function">
    <text evidence="9">Component of the transport system for branched-chain amino acids.</text>
</comment>
<evidence type="ECO:0000256" key="6">
    <source>
        <dbReference type="ARBA" id="ARBA00022970"/>
    </source>
</evidence>
<feature type="transmembrane region" description="Helical" evidence="9">
    <location>
        <begin position="281"/>
        <end position="307"/>
    </location>
</feature>
<evidence type="ECO:0000256" key="1">
    <source>
        <dbReference type="ARBA" id="ARBA00004651"/>
    </source>
</evidence>
<gene>
    <name evidence="10" type="primary">brnQ</name>
    <name evidence="10" type="ORF">IAA06_03365</name>
</gene>
<feature type="transmembrane region" description="Helical" evidence="9">
    <location>
        <begin position="120"/>
        <end position="140"/>
    </location>
</feature>
<comment type="subcellular location">
    <subcellularLocation>
        <location evidence="1 9">Cell membrane</location>
        <topology evidence="1 9">Multi-pass membrane protein</topology>
    </subcellularLocation>
</comment>
<evidence type="ECO:0000256" key="7">
    <source>
        <dbReference type="ARBA" id="ARBA00022989"/>
    </source>
</evidence>
<feature type="transmembrane region" description="Helical" evidence="9">
    <location>
        <begin position="372"/>
        <end position="389"/>
    </location>
</feature>
<feature type="transmembrane region" description="Helical" evidence="9">
    <location>
        <begin position="409"/>
        <end position="429"/>
    </location>
</feature>
<keyword evidence="7 9" id="KW-1133">Transmembrane helix</keyword>
<dbReference type="PANTHER" id="PTHR30588:SF0">
    <property type="entry name" value="BRANCHED-CHAIN AMINO ACID PERMEASE BRNQ"/>
    <property type="match status" value="1"/>
</dbReference>
<evidence type="ECO:0000256" key="8">
    <source>
        <dbReference type="ARBA" id="ARBA00023136"/>
    </source>
</evidence>
<dbReference type="NCBIfam" id="TIGR00796">
    <property type="entry name" value="livcs"/>
    <property type="match status" value="1"/>
</dbReference>